<evidence type="ECO:0000256" key="2">
    <source>
        <dbReference type="ARBA" id="ARBA00022723"/>
    </source>
</evidence>
<dbReference type="Proteomes" id="UP000013520">
    <property type="component" value="Chromosome"/>
</dbReference>
<evidence type="ECO:0000256" key="3">
    <source>
        <dbReference type="ARBA" id="ARBA00023004"/>
    </source>
</evidence>
<dbReference type="eggNOG" id="COG1456">
    <property type="taxonomic scope" value="Bacteria"/>
</dbReference>
<dbReference type="Gene3D" id="1.10.15.40">
    <property type="entry name" value="Electron transport complex subunit B, putative Fe-S cluster"/>
    <property type="match status" value="1"/>
</dbReference>
<dbReference type="PANTHER" id="PTHR36214:SF3">
    <property type="entry name" value="ACETYL-COA DECARBONYLASE_SYNTHASE COMPLEX SUBUNIT GAMMA"/>
    <property type="match status" value="1"/>
</dbReference>
<keyword evidence="3" id="KW-0408">Iron</keyword>
<accession>R4KIJ4</accession>
<name>R4KIJ4_9FIRM</name>
<dbReference type="InterPro" id="IPR051069">
    <property type="entry name" value="ACDS_complex_subunit"/>
</dbReference>
<keyword evidence="1" id="KW-0004">4Fe-4S</keyword>
<dbReference type="AlphaFoldDB" id="R4KIJ4"/>
<evidence type="ECO:0000259" key="5">
    <source>
        <dbReference type="PROSITE" id="PS51656"/>
    </source>
</evidence>
<proteinExistence type="predicted"/>
<gene>
    <name evidence="6" type="ORF">Desgi_3066</name>
</gene>
<dbReference type="Pfam" id="PF04060">
    <property type="entry name" value="FeS"/>
    <property type="match status" value="1"/>
</dbReference>
<feature type="domain" description="4Fe-4S" evidence="5">
    <location>
        <begin position="2"/>
        <end position="61"/>
    </location>
</feature>
<dbReference type="PANTHER" id="PTHR36214">
    <property type="match status" value="1"/>
</dbReference>
<evidence type="ECO:0000256" key="1">
    <source>
        <dbReference type="ARBA" id="ARBA00022485"/>
    </source>
</evidence>
<keyword evidence="2" id="KW-0479">Metal-binding</keyword>
<dbReference type="GO" id="GO:0051539">
    <property type="term" value="F:4 iron, 4 sulfur cluster binding"/>
    <property type="evidence" value="ECO:0007669"/>
    <property type="project" value="UniProtKB-KW"/>
</dbReference>
<keyword evidence="7" id="KW-1185">Reference proteome</keyword>
<reference evidence="6 7" key="1">
    <citation type="submission" date="2012-01" db="EMBL/GenBank/DDBJ databases">
        <title>Complete sequence of Desulfotomaculum gibsoniae DSM 7213.</title>
        <authorList>
            <consortium name="US DOE Joint Genome Institute"/>
            <person name="Lucas S."/>
            <person name="Han J."/>
            <person name="Lapidus A."/>
            <person name="Cheng J.-F."/>
            <person name="Goodwin L."/>
            <person name="Pitluck S."/>
            <person name="Peters L."/>
            <person name="Ovchinnikova G."/>
            <person name="Teshima H."/>
            <person name="Detter J.C."/>
            <person name="Han C."/>
            <person name="Tapia R."/>
            <person name="Land M."/>
            <person name="Hauser L."/>
            <person name="Kyrpides N."/>
            <person name="Ivanova N."/>
            <person name="Pagani I."/>
            <person name="Parshina S."/>
            <person name="Plugge C."/>
            <person name="Muyzer G."/>
            <person name="Kuever J."/>
            <person name="Ivanova A."/>
            <person name="Nazina T."/>
            <person name="Klenk H.-P."/>
            <person name="Brambilla E."/>
            <person name="Spring S."/>
            <person name="Stams A.F."/>
            <person name="Woyke T."/>
        </authorList>
    </citation>
    <scope>NUCLEOTIDE SEQUENCE [LARGE SCALE GENOMIC DNA]</scope>
    <source>
        <strain evidence="6 7">DSM 7213</strain>
    </source>
</reference>
<evidence type="ECO:0000313" key="6">
    <source>
        <dbReference type="EMBL" id="AGL02444.1"/>
    </source>
</evidence>
<dbReference type="GO" id="GO:0046872">
    <property type="term" value="F:metal ion binding"/>
    <property type="evidence" value="ECO:0007669"/>
    <property type="project" value="UniProtKB-KW"/>
</dbReference>
<dbReference type="OrthoDB" id="9793312at2"/>
<organism evidence="6 7">
    <name type="scientific">Desulfoscipio gibsoniae DSM 7213</name>
    <dbReference type="NCBI Taxonomy" id="767817"/>
    <lineage>
        <taxon>Bacteria</taxon>
        <taxon>Bacillati</taxon>
        <taxon>Bacillota</taxon>
        <taxon>Clostridia</taxon>
        <taxon>Eubacteriales</taxon>
        <taxon>Desulfallaceae</taxon>
        <taxon>Desulfoscipio</taxon>
    </lineage>
</organism>
<dbReference type="STRING" id="767817.Desgi_3066"/>
<dbReference type="PROSITE" id="PS51656">
    <property type="entry name" value="4FE4S"/>
    <property type="match status" value="1"/>
</dbReference>
<dbReference type="HOGENOM" id="CLU_2896717_0_0_9"/>
<protein>
    <submittedName>
        <fullName evidence="6">CO dehydrogenase/acetyl-CoA synthase gamma subunit (Corrinoid Fe-S protein)</fullName>
    </submittedName>
</protein>
<dbReference type="EMBL" id="CP003273">
    <property type="protein sequence ID" value="AGL02444.1"/>
    <property type="molecule type" value="Genomic_DNA"/>
</dbReference>
<evidence type="ECO:0000313" key="7">
    <source>
        <dbReference type="Proteomes" id="UP000013520"/>
    </source>
</evidence>
<dbReference type="KEGG" id="dgi:Desgi_3066"/>
<dbReference type="RefSeq" id="WP_006520688.1">
    <property type="nucleotide sequence ID" value="NC_021184.1"/>
</dbReference>
<keyword evidence="4" id="KW-0411">Iron-sulfur</keyword>
<sequence>MNQLTNPLEIYRLLPKTNCGACQTLTCLAFAAALINGQKSLRDCPHLEDKAIEQYLCYVHSE</sequence>
<evidence type="ECO:0000256" key="4">
    <source>
        <dbReference type="ARBA" id="ARBA00023014"/>
    </source>
</evidence>
<dbReference type="InterPro" id="IPR007202">
    <property type="entry name" value="4Fe-4S_dom"/>
</dbReference>